<evidence type="ECO:0000313" key="3">
    <source>
        <dbReference type="Proteomes" id="UP000762676"/>
    </source>
</evidence>
<sequence length="87" mass="9801">MVFHNDGQQWGKVSLVPRHQTDHERPTHQQTAELYYPRSPHELAASSHTDRCRASWVSRTLAGHLGRHQTLGHSLNPLVVSTEGGRS</sequence>
<accession>A0AAV4GJ27</accession>
<dbReference type="EMBL" id="BMAT01012092">
    <property type="protein sequence ID" value="GFR85707.1"/>
    <property type="molecule type" value="Genomic_DNA"/>
</dbReference>
<gene>
    <name evidence="2" type="ORF">ElyMa_006034600</name>
</gene>
<comment type="caution">
    <text evidence="2">The sequence shown here is derived from an EMBL/GenBank/DDBJ whole genome shotgun (WGS) entry which is preliminary data.</text>
</comment>
<reference evidence="2 3" key="1">
    <citation type="journal article" date="2021" name="Elife">
        <title>Chloroplast acquisition without the gene transfer in kleptoplastic sea slugs, Plakobranchus ocellatus.</title>
        <authorList>
            <person name="Maeda T."/>
            <person name="Takahashi S."/>
            <person name="Yoshida T."/>
            <person name="Shimamura S."/>
            <person name="Takaki Y."/>
            <person name="Nagai Y."/>
            <person name="Toyoda A."/>
            <person name="Suzuki Y."/>
            <person name="Arimoto A."/>
            <person name="Ishii H."/>
            <person name="Satoh N."/>
            <person name="Nishiyama T."/>
            <person name="Hasebe M."/>
            <person name="Maruyama T."/>
            <person name="Minagawa J."/>
            <person name="Obokata J."/>
            <person name="Shigenobu S."/>
        </authorList>
    </citation>
    <scope>NUCLEOTIDE SEQUENCE [LARGE SCALE GENOMIC DNA]</scope>
</reference>
<evidence type="ECO:0000313" key="2">
    <source>
        <dbReference type="EMBL" id="GFR85707.1"/>
    </source>
</evidence>
<proteinExistence type="predicted"/>
<organism evidence="2 3">
    <name type="scientific">Elysia marginata</name>
    <dbReference type="NCBI Taxonomy" id="1093978"/>
    <lineage>
        <taxon>Eukaryota</taxon>
        <taxon>Metazoa</taxon>
        <taxon>Spiralia</taxon>
        <taxon>Lophotrochozoa</taxon>
        <taxon>Mollusca</taxon>
        <taxon>Gastropoda</taxon>
        <taxon>Heterobranchia</taxon>
        <taxon>Euthyneura</taxon>
        <taxon>Panpulmonata</taxon>
        <taxon>Sacoglossa</taxon>
        <taxon>Placobranchoidea</taxon>
        <taxon>Plakobranchidae</taxon>
        <taxon>Elysia</taxon>
    </lineage>
</organism>
<feature type="region of interest" description="Disordered" evidence="1">
    <location>
        <begin position="1"/>
        <end position="30"/>
    </location>
</feature>
<dbReference type="AlphaFoldDB" id="A0AAV4GJ27"/>
<name>A0AAV4GJ27_9GAST</name>
<dbReference type="Proteomes" id="UP000762676">
    <property type="component" value="Unassembled WGS sequence"/>
</dbReference>
<protein>
    <submittedName>
        <fullName evidence="2">Uncharacterized protein</fullName>
    </submittedName>
</protein>
<evidence type="ECO:0000256" key="1">
    <source>
        <dbReference type="SAM" id="MobiDB-lite"/>
    </source>
</evidence>
<keyword evidence="3" id="KW-1185">Reference proteome</keyword>